<dbReference type="EMBL" id="JAGMUX010000045">
    <property type="protein sequence ID" value="KAH7203089.1"/>
    <property type="molecule type" value="Genomic_DNA"/>
</dbReference>
<evidence type="ECO:0000256" key="1">
    <source>
        <dbReference type="SAM" id="MobiDB-lite"/>
    </source>
</evidence>
<dbReference type="Proteomes" id="UP000720189">
    <property type="component" value="Unassembled WGS sequence"/>
</dbReference>
<dbReference type="RefSeq" id="XP_046040743.1">
    <property type="nucleotide sequence ID" value="XM_046197929.1"/>
</dbReference>
<sequence length="289" mass="31661">MDMAILEIRHKERGFIHQAPRSIQHLLGPLQDAEAFYHDISEISYEAQSTVEFHHVASNSRQQRLCELNNSLESAIQVFRTNSLDSLVRYFASYLPADHIWHPLCQDSALVATDAVSTSPLPKKRCKRIKMNEATDSGRQTLLSPSMVLGRLPAKDQSLEPNEPLDSARPAEHSSYVGHGSFGDGMSTMSDSDAFTMVECRIKNTLNETVRPYGGSSTKLSLKQIDLASNHSGGQRGRCVDCQVSAHPKTLTSLPVDLSFSGPLRTPVASDGSVLVAAGAMVGLKRKRC</sequence>
<feature type="region of interest" description="Disordered" evidence="1">
    <location>
        <begin position="156"/>
        <end position="177"/>
    </location>
</feature>
<evidence type="ECO:0000313" key="3">
    <source>
        <dbReference type="Proteomes" id="UP000720189"/>
    </source>
</evidence>
<evidence type="ECO:0000313" key="2">
    <source>
        <dbReference type="EMBL" id="KAH7203089.1"/>
    </source>
</evidence>
<dbReference type="GeneID" id="70227883"/>
<keyword evidence="3" id="KW-1185">Reference proteome</keyword>
<proteinExistence type="predicted"/>
<dbReference type="OrthoDB" id="4366798at2759"/>
<gene>
    <name evidence="2" type="ORF">BKA55DRAFT_668965</name>
</gene>
<dbReference type="AlphaFoldDB" id="A0A9P9FUB0"/>
<organism evidence="2 3">
    <name type="scientific">Fusarium redolens</name>
    <dbReference type="NCBI Taxonomy" id="48865"/>
    <lineage>
        <taxon>Eukaryota</taxon>
        <taxon>Fungi</taxon>
        <taxon>Dikarya</taxon>
        <taxon>Ascomycota</taxon>
        <taxon>Pezizomycotina</taxon>
        <taxon>Sordariomycetes</taxon>
        <taxon>Hypocreomycetidae</taxon>
        <taxon>Hypocreales</taxon>
        <taxon>Nectriaceae</taxon>
        <taxon>Fusarium</taxon>
        <taxon>Fusarium redolens species complex</taxon>
    </lineage>
</organism>
<name>A0A9P9FUB0_FUSRE</name>
<reference evidence="2" key="1">
    <citation type="journal article" date="2021" name="Nat. Commun.">
        <title>Genetic determinants of endophytism in the Arabidopsis root mycobiome.</title>
        <authorList>
            <person name="Mesny F."/>
            <person name="Miyauchi S."/>
            <person name="Thiergart T."/>
            <person name="Pickel B."/>
            <person name="Atanasova L."/>
            <person name="Karlsson M."/>
            <person name="Huettel B."/>
            <person name="Barry K.W."/>
            <person name="Haridas S."/>
            <person name="Chen C."/>
            <person name="Bauer D."/>
            <person name="Andreopoulos W."/>
            <person name="Pangilinan J."/>
            <person name="LaButti K."/>
            <person name="Riley R."/>
            <person name="Lipzen A."/>
            <person name="Clum A."/>
            <person name="Drula E."/>
            <person name="Henrissat B."/>
            <person name="Kohler A."/>
            <person name="Grigoriev I.V."/>
            <person name="Martin F.M."/>
            <person name="Hacquard S."/>
        </authorList>
    </citation>
    <scope>NUCLEOTIDE SEQUENCE</scope>
    <source>
        <strain evidence="2">MPI-CAGE-AT-0023</strain>
    </source>
</reference>
<comment type="caution">
    <text evidence="2">The sequence shown here is derived from an EMBL/GenBank/DDBJ whole genome shotgun (WGS) entry which is preliminary data.</text>
</comment>
<accession>A0A9P9FUB0</accession>
<protein>
    <submittedName>
        <fullName evidence="2">Uncharacterized protein</fullName>
    </submittedName>
</protein>